<keyword evidence="6" id="KW-0472">Membrane</keyword>
<feature type="transmembrane region" description="Helical" evidence="6">
    <location>
        <begin position="353"/>
        <end position="379"/>
    </location>
</feature>
<sequence>MSAIWRIGLYTKRPNEEIAICSLCNESGIKSEFSVKDSTTSTIIRHLKAQHKESIYFTRFTEMTSSKSSEKITQHFQPTDASVGSLEKRVVNFVACNLTSFKCINDPTLHALIKYGNPSAEIKDETYYRKTALPQIYHIVKQKVISMIKEFEYVSFTTDAWSGPSDSYLSLTITGISSEWKRISLPLAVSHFPGSHTSVAIYKKIHDLIDSFQIEPKKCHVFLRDGGANMKKCFETSEFFHADCGAHLLNLVVRESLKAEPISNLLKSYIADVHHVVETTIDTFSLVLNVLLMYLIKQYSTFGVKIYKYMLTIDALLDLCLSVFTFFAQPIALSGDGYLTMTSNGFFAGQSQFLDSALLSLFCFTLHTNVLWIPVQFVYRYRLLCKNKYVFGTIFRRARKVHFLR</sequence>
<keyword evidence="6" id="KW-1133">Transmembrane helix</keyword>
<organism evidence="7 8">
    <name type="scientific">Ditylenchus destructor</name>
    <dbReference type="NCBI Taxonomy" id="166010"/>
    <lineage>
        <taxon>Eukaryota</taxon>
        <taxon>Metazoa</taxon>
        <taxon>Ecdysozoa</taxon>
        <taxon>Nematoda</taxon>
        <taxon>Chromadorea</taxon>
        <taxon>Rhabditida</taxon>
        <taxon>Tylenchina</taxon>
        <taxon>Tylenchomorpha</taxon>
        <taxon>Sphaerularioidea</taxon>
        <taxon>Anguinidae</taxon>
        <taxon>Anguininae</taxon>
        <taxon>Ditylenchus</taxon>
    </lineage>
</organism>
<dbReference type="PANTHER" id="PTHR46481:SF10">
    <property type="entry name" value="ZINC FINGER BED DOMAIN-CONTAINING PROTEIN 39"/>
    <property type="match status" value="1"/>
</dbReference>
<keyword evidence="3" id="KW-0863">Zinc-finger</keyword>
<feature type="transmembrane region" description="Helical" evidence="6">
    <location>
        <begin position="276"/>
        <end position="296"/>
    </location>
</feature>
<evidence type="ECO:0000256" key="1">
    <source>
        <dbReference type="ARBA" id="ARBA00004123"/>
    </source>
</evidence>
<dbReference type="Pfam" id="PF10326">
    <property type="entry name" value="7TM_GPCR_Str"/>
    <property type="match status" value="1"/>
</dbReference>
<dbReference type="SUPFAM" id="SSF81321">
    <property type="entry name" value="Family A G protein-coupled receptor-like"/>
    <property type="match status" value="1"/>
</dbReference>
<dbReference type="InterPro" id="IPR012337">
    <property type="entry name" value="RNaseH-like_sf"/>
</dbReference>
<evidence type="ECO:0000256" key="6">
    <source>
        <dbReference type="SAM" id="Phobius"/>
    </source>
</evidence>
<evidence type="ECO:0000256" key="4">
    <source>
        <dbReference type="ARBA" id="ARBA00022833"/>
    </source>
</evidence>
<proteinExistence type="predicted"/>
<keyword evidence="5" id="KW-0539">Nucleus</keyword>
<evidence type="ECO:0000313" key="7">
    <source>
        <dbReference type="EMBL" id="KAI1700322.1"/>
    </source>
</evidence>
<dbReference type="GO" id="GO:0005634">
    <property type="term" value="C:nucleus"/>
    <property type="evidence" value="ECO:0007669"/>
    <property type="project" value="UniProtKB-SubCell"/>
</dbReference>
<keyword evidence="4" id="KW-0862">Zinc</keyword>
<protein>
    <submittedName>
        <fullName evidence="7">Serpentine type 7TM GPCR chemoreceptor str domain-containing protein</fullName>
    </submittedName>
</protein>
<dbReference type="Proteomes" id="UP001201812">
    <property type="component" value="Unassembled WGS sequence"/>
</dbReference>
<comment type="subcellular location">
    <subcellularLocation>
        <location evidence="1">Nucleus</location>
    </subcellularLocation>
</comment>
<dbReference type="SUPFAM" id="SSF53098">
    <property type="entry name" value="Ribonuclease H-like"/>
    <property type="match status" value="1"/>
</dbReference>
<keyword evidence="8" id="KW-1185">Reference proteome</keyword>
<feature type="transmembrane region" description="Helical" evidence="6">
    <location>
        <begin position="316"/>
        <end position="333"/>
    </location>
</feature>
<name>A0AAD4MNE6_9BILA</name>
<comment type="caution">
    <text evidence="7">The sequence shown here is derived from an EMBL/GenBank/DDBJ whole genome shotgun (WGS) entry which is preliminary data.</text>
</comment>
<gene>
    <name evidence="7" type="ORF">DdX_16787</name>
</gene>
<dbReference type="InterPro" id="IPR019428">
    <property type="entry name" value="7TM_GPCR_serpentine_rcpt_Str"/>
</dbReference>
<dbReference type="PANTHER" id="PTHR46481">
    <property type="entry name" value="ZINC FINGER BED DOMAIN-CONTAINING PROTEIN 4"/>
    <property type="match status" value="1"/>
</dbReference>
<keyword evidence="6" id="KW-0812">Transmembrane</keyword>
<dbReference type="AlphaFoldDB" id="A0AAD4MNE6"/>
<dbReference type="InterPro" id="IPR052035">
    <property type="entry name" value="ZnF_BED_domain_contain"/>
</dbReference>
<dbReference type="GO" id="GO:0008270">
    <property type="term" value="F:zinc ion binding"/>
    <property type="evidence" value="ECO:0007669"/>
    <property type="project" value="UniProtKB-KW"/>
</dbReference>
<keyword evidence="2" id="KW-0479">Metal-binding</keyword>
<evidence type="ECO:0000313" key="8">
    <source>
        <dbReference type="Proteomes" id="UP001201812"/>
    </source>
</evidence>
<evidence type="ECO:0000256" key="2">
    <source>
        <dbReference type="ARBA" id="ARBA00022723"/>
    </source>
</evidence>
<evidence type="ECO:0000256" key="3">
    <source>
        <dbReference type="ARBA" id="ARBA00022771"/>
    </source>
</evidence>
<dbReference type="EMBL" id="JAKKPZ010000149">
    <property type="protein sequence ID" value="KAI1700322.1"/>
    <property type="molecule type" value="Genomic_DNA"/>
</dbReference>
<evidence type="ECO:0000256" key="5">
    <source>
        <dbReference type="ARBA" id="ARBA00023242"/>
    </source>
</evidence>
<reference evidence="7" key="1">
    <citation type="submission" date="2022-01" db="EMBL/GenBank/DDBJ databases">
        <title>Genome Sequence Resource for Two Populations of Ditylenchus destructor, the Migratory Endoparasitic Phytonematode.</title>
        <authorList>
            <person name="Zhang H."/>
            <person name="Lin R."/>
            <person name="Xie B."/>
        </authorList>
    </citation>
    <scope>NUCLEOTIDE SEQUENCE</scope>
    <source>
        <strain evidence="7">BazhouSP</strain>
    </source>
</reference>
<accession>A0AAD4MNE6</accession>